<dbReference type="Proteomes" id="UP000523431">
    <property type="component" value="Unassembled WGS sequence"/>
</dbReference>
<evidence type="ECO:0000313" key="3">
    <source>
        <dbReference type="EMBL" id="MBB4537451.1"/>
    </source>
</evidence>
<gene>
    <name evidence="2" type="ORF">GGE46_004220</name>
    <name evidence="3" type="ORF">GGE57_004217</name>
</gene>
<sequence>MTLLIFQMNDSTVSRLDRLAEKRRLSPAQVAAMAIEEFIEREEWQLAEIEAAVREADQGDFASDKEVATVLSKYASNPSRKEPAHQMDPQGARPA</sequence>
<comment type="caution">
    <text evidence="2">The sequence shown here is derived from an EMBL/GenBank/DDBJ whole genome shotgun (WGS) entry which is preliminary data.</text>
</comment>
<name>A0A7W6VCD3_RHIET</name>
<dbReference type="Proteomes" id="UP000557344">
    <property type="component" value="Unassembled WGS sequence"/>
</dbReference>
<protein>
    <submittedName>
        <fullName evidence="2">Putative transcriptional regulator</fullName>
    </submittedName>
</protein>
<dbReference type="EMBL" id="JACIHU010000009">
    <property type="protein sequence ID" value="MBB4481622.1"/>
    <property type="molecule type" value="Genomic_DNA"/>
</dbReference>
<accession>A0A7W6VCD3</accession>
<evidence type="ECO:0000313" key="4">
    <source>
        <dbReference type="Proteomes" id="UP000523431"/>
    </source>
</evidence>
<reference evidence="4 5" key="1">
    <citation type="submission" date="2020-08" db="EMBL/GenBank/DDBJ databases">
        <title>Genomic Encyclopedia of Type Strains, Phase IV (KMG-V): Genome sequencing to study the core and pangenomes of soil and plant-associated prokaryotes.</title>
        <authorList>
            <person name="Whitman W."/>
        </authorList>
    </citation>
    <scope>NUCLEOTIDE SEQUENCE [LARGE SCALE GENOMIC DNA]</scope>
    <source>
        <strain evidence="2 5">SEMIA 471</strain>
        <strain evidence="3 4">SEMIA 489</strain>
    </source>
</reference>
<organism evidence="2 5">
    <name type="scientific">Rhizobium etli</name>
    <dbReference type="NCBI Taxonomy" id="29449"/>
    <lineage>
        <taxon>Bacteria</taxon>
        <taxon>Pseudomonadati</taxon>
        <taxon>Pseudomonadota</taxon>
        <taxon>Alphaproteobacteria</taxon>
        <taxon>Hyphomicrobiales</taxon>
        <taxon>Rhizobiaceae</taxon>
        <taxon>Rhizobium/Agrobacterium group</taxon>
        <taxon>Rhizobium</taxon>
    </lineage>
</organism>
<dbReference type="EMBL" id="JACIID010000009">
    <property type="protein sequence ID" value="MBB4537451.1"/>
    <property type="molecule type" value="Genomic_DNA"/>
</dbReference>
<evidence type="ECO:0000313" key="2">
    <source>
        <dbReference type="EMBL" id="MBB4481622.1"/>
    </source>
</evidence>
<proteinExistence type="predicted"/>
<evidence type="ECO:0000256" key="1">
    <source>
        <dbReference type="SAM" id="MobiDB-lite"/>
    </source>
</evidence>
<dbReference type="AlphaFoldDB" id="A0A7W6VCD3"/>
<dbReference type="RefSeq" id="WP_183843263.1">
    <property type="nucleotide sequence ID" value="NZ_JACIHU010000009.1"/>
</dbReference>
<feature type="region of interest" description="Disordered" evidence="1">
    <location>
        <begin position="74"/>
        <end position="95"/>
    </location>
</feature>
<evidence type="ECO:0000313" key="5">
    <source>
        <dbReference type="Proteomes" id="UP000557344"/>
    </source>
</evidence>